<dbReference type="EMBL" id="BGZK01000496">
    <property type="protein sequence ID" value="GBP47141.1"/>
    <property type="molecule type" value="Genomic_DNA"/>
</dbReference>
<accession>A0A4C1W7U0</accession>
<dbReference type="AlphaFoldDB" id="A0A4C1W7U0"/>
<keyword evidence="2" id="KW-1185">Reference proteome</keyword>
<sequence>MVIIKTLVPDIATVSTKTVVSVSQLSLGQHGGLKVGVAESEIRNNCRKIFTTLLRTLLFTRRLSQRNRHKLTFAPRNATNVNSCRKKIMSDCLRAPQRDTNRGLGRRYGVTEAARAVPLCGLK</sequence>
<reference evidence="1 2" key="1">
    <citation type="journal article" date="2019" name="Commun. Biol.">
        <title>The bagworm genome reveals a unique fibroin gene that provides high tensile strength.</title>
        <authorList>
            <person name="Kono N."/>
            <person name="Nakamura H."/>
            <person name="Ohtoshi R."/>
            <person name="Tomita M."/>
            <person name="Numata K."/>
            <person name="Arakawa K."/>
        </authorList>
    </citation>
    <scope>NUCLEOTIDE SEQUENCE [LARGE SCALE GENOMIC DNA]</scope>
</reference>
<name>A0A4C1W7U0_EUMVA</name>
<dbReference type="Proteomes" id="UP000299102">
    <property type="component" value="Unassembled WGS sequence"/>
</dbReference>
<comment type="caution">
    <text evidence="1">The sequence shown here is derived from an EMBL/GenBank/DDBJ whole genome shotgun (WGS) entry which is preliminary data.</text>
</comment>
<evidence type="ECO:0000313" key="2">
    <source>
        <dbReference type="Proteomes" id="UP000299102"/>
    </source>
</evidence>
<proteinExistence type="predicted"/>
<evidence type="ECO:0000313" key="1">
    <source>
        <dbReference type="EMBL" id="GBP47141.1"/>
    </source>
</evidence>
<gene>
    <name evidence="1" type="ORF">EVAR_36966_1</name>
</gene>
<organism evidence="1 2">
    <name type="scientific">Eumeta variegata</name>
    <name type="common">Bagworm moth</name>
    <name type="synonym">Eumeta japonica</name>
    <dbReference type="NCBI Taxonomy" id="151549"/>
    <lineage>
        <taxon>Eukaryota</taxon>
        <taxon>Metazoa</taxon>
        <taxon>Ecdysozoa</taxon>
        <taxon>Arthropoda</taxon>
        <taxon>Hexapoda</taxon>
        <taxon>Insecta</taxon>
        <taxon>Pterygota</taxon>
        <taxon>Neoptera</taxon>
        <taxon>Endopterygota</taxon>
        <taxon>Lepidoptera</taxon>
        <taxon>Glossata</taxon>
        <taxon>Ditrysia</taxon>
        <taxon>Tineoidea</taxon>
        <taxon>Psychidae</taxon>
        <taxon>Oiketicinae</taxon>
        <taxon>Eumeta</taxon>
    </lineage>
</organism>
<protein>
    <submittedName>
        <fullName evidence="1">Uncharacterized protein</fullName>
    </submittedName>
</protein>